<dbReference type="NCBIfam" id="NF006771">
    <property type="entry name" value="PRK09290.1-5"/>
    <property type="match status" value="1"/>
</dbReference>
<evidence type="ECO:0000259" key="5">
    <source>
        <dbReference type="Pfam" id="PF07687"/>
    </source>
</evidence>
<dbReference type="Proteomes" id="UP000198943">
    <property type="component" value="Unassembled WGS sequence"/>
</dbReference>
<dbReference type="Gene3D" id="3.40.630.10">
    <property type="entry name" value="Zn peptidases"/>
    <property type="match status" value="1"/>
</dbReference>
<evidence type="ECO:0000256" key="1">
    <source>
        <dbReference type="ARBA" id="ARBA00006153"/>
    </source>
</evidence>
<dbReference type="RefSeq" id="WP_093731142.1">
    <property type="nucleotide sequence ID" value="NZ_FMYW01000020.1"/>
</dbReference>
<feature type="binding site" evidence="3">
    <location>
        <position position="124"/>
    </location>
    <ligand>
        <name>Zn(2+)</name>
        <dbReference type="ChEBI" id="CHEBI:29105"/>
        <label>2</label>
    </ligand>
</feature>
<feature type="binding site" evidence="4">
    <location>
        <position position="288"/>
    </location>
    <ligand>
        <name>allantoate</name>
        <dbReference type="ChEBI" id="CHEBI:17536"/>
    </ligand>
</feature>
<comment type="cofactor">
    <cofactor evidence="3">
        <name>Zn(2+)</name>
        <dbReference type="ChEBI" id="CHEBI:29105"/>
    </cofactor>
    <text evidence="3">Binds 2 Zn(2+) ions per subunit.</text>
</comment>
<feature type="binding site" evidence="3">
    <location>
        <position position="80"/>
    </location>
    <ligand>
        <name>Zn(2+)</name>
        <dbReference type="ChEBI" id="CHEBI:29105"/>
        <label>1</label>
    </ligand>
</feature>
<feature type="binding site" evidence="3">
    <location>
        <position position="189"/>
    </location>
    <ligand>
        <name>Zn(2+)</name>
        <dbReference type="ChEBI" id="CHEBI:29105"/>
        <label>1</label>
    </ligand>
</feature>
<dbReference type="AlphaFoldDB" id="A0A1G6P5T9"/>
<dbReference type="OrthoDB" id="9808195at2"/>
<evidence type="ECO:0000256" key="2">
    <source>
        <dbReference type="ARBA" id="ARBA00022801"/>
    </source>
</evidence>
<keyword evidence="2 6" id="KW-0378">Hydrolase</keyword>
<dbReference type="Gene3D" id="3.30.70.360">
    <property type="match status" value="1"/>
</dbReference>
<dbReference type="PIRSF" id="PIRSF001235">
    <property type="entry name" value="Amidase_carbamoylase"/>
    <property type="match status" value="1"/>
</dbReference>
<feature type="domain" description="Peptidase M20 dimerisation" evidence="5">
    <location>
        <begin position="214"/>
        <end position="309"/>
    </location>
</feature>
<keyword evidence="7" id="KW-1185">Reference proteome</keyword>
<dbReference type="PANTHER" id="PTHR32494:SF5">
    <property type="entry name" value="ALLANTOATE AMIDOHYDROLASE"/>
    <property type="match status" value="1"/>
</dbReference>
<dbReference type="SUPFAM" id="SSF55031">
    <property type="entry name" value="Bacterial exopeptidase dimerisation domain"/>
    <property type="match status" value="1"/>
</dbReference>
<organism evidence="6 7">
    <name type="scientific">Succiniclasticum ruminis</name>
    <dbReference type="NCBI Taxonomy" id="40841"/>
    <lineage>
        <taxon>Bacteria</taxon>
        <taxon>Bacillati</taxon>
        <taxon>Bacillota</taxon>
        <taxon>Negativicutes</taxon>
        <taxon>Acidaminococcales</taxon>
        <taxon>Acidaminococcaceae</taxon>
        <taxon>Succiniclasticum</taxon>
    </lineage>
</organism>
<dbReference type="Pfam" id="PF01546">
    <property type="entry name" value="Peptidase_M20"/>
    <property type="match status" value="1"/>
</dbReference>
<proteinExistence type="inferred from homology"/>
<feature type="binding site" evidence="4">
    <location>
        <position position="275"/>
    </location>
    <ligand>
        <name>allantoate</name>
        <dbReference type="ChEBI" id="CHEBI:17536"/>
    </ligand>
</feature>
<dbReference type="Pfam" id="PF07687">
    <property type="entry name" value="M20_dimer"/>
    <property type="match status" value="1"/>
</dbReference>
<dbReference type="NCBIfam" id="TIGR01879">
    <property type="entry name" value="hydantase"/>
    <property type="match status" value="1"/>
</dbReference>
<dbReference type="InterPro" id="IPR036264">
    <property type="entry name" value="Bact_exopeptidase_dim_dom"/>
</dbReference>
<keyword evidence="3" id="KW-0862">Zinc</keyword>
<dbReference type="GO" id="GO:0016813">
    <property type="term" value="F:hydrolase activity, acting on carbon-nitrogen (but not peptide) bonds, in linear amidines"/>
    <property type="evidence" value="ECO:0007669"/>
    <property type="project" value="InterPro"/>
</dbReference>
<dbReference type="CDD" id="cd03884">
    <property type="entry name" value="M20_bAS"/>
    <property type="match status" value="1"/>
</dbReference>
<dbReference type="InterPro" id="IPR002933">
    <property type="entry name" value="Peptidase_M20"/>
</dbReference>
<feature type="binding site" evidence="3">
    <location>
        <position position="91"/>
    </location>
    <ligand>
        <name>Zn(2+)</name>
        <dbReference type="ChEBI" id="CHEBI:29105"/>
        <label>2</label>
    </ligand>
</feature>
<dbReference type="EMBL" id="FMYW01000020">
    <property type="protein sequence ID" value="SDC75331.1"/>
    <property type="molecule type" value="Genomic_DNA"/>
</dbReference>
<accession>A0A1G6P5T9</accession>
<protein>
    <submittedName>
        <fullName evidence="6">N-carbamoyl-L-amino-acid hydrolase</fullName>
    </submittedName>
</protein>
<gene>
    <name evidence="6" type="ORF">SAMN04487864_12013</name>
</gene>
<reference evidence="7" key="1">
    <citation type="submission" date="2016-10" db="EMBL/GenBank/DDBJ databases">
        <authorList>
            <person name="Varghese N."/>
            <person name="Submissions S."/>
        </authorList>
    </citation>
    <scope>NUCLEOTIDE SEQUENCE [LARGE SCALE GENOMIC DNA]</scope>
    <source>
        <strain evidence="7">DSM 11005</strain>
    </source>
</reference>
<dbReference type="PANTHER" id="PTHR32494">
    <property type="entry name" value="ALLANTOATE DEIMINASE-RELATED"/>
    <property type="match status" value="1"/>
</dbReference>
<feature type="binding site" evidence="3">
    <location>
        <position position="382"/>
    </location>
    <ligand>
        <name>Zn(2+)</name>
        <dbReference type="ChEBI" id="CHEBI:29105"/>
        <label>2</label>
    </ligand>
</feature>
<dbReference type="SUPFAM" id="SSF53187">
    <property type="entry name" value="Zn-dependent exopeptidases"/>
    <property type="match status" value="1"/>
</dbReference>
<evidence type="ECO:0000256" key="3">
    <source>
        <dbReference type="PIRSR" id="PIRSR001235-1"/>
    </source>
</evidence>
<keyword evidence="3" id="KW-0479">Metal-binding</keyword>
<name>A0A1G6P5T9_9FIRM</name>
<feature type="binding site" evidence="3">
    <location>
        <position position="91"/>
    </location>
    <ligand>
        <name>Zn(2+)</name>
        <dbReference type="ChEBI" id="CHEBI:29105"/>
        <label>1</label>
    </ligand>
</feature>
<sequence>MLPVNKNRVEELIGGLAKFGKTEAGITRLAYTSTDKAAQMWLLKQIEYLNLEVREDVLGNLFLRRPGLDPNIPPVACGSHLDTVIHGGAYDGMCGVVGALEALHMLTDETLRRSIEVIVFRAEESSRFGFATIGSKLITGKAKPEKFANACRKDDITFKEAVKEWGGNLDAYEKALLKPGAYKCFAEMHIEQGKVLEETGNQIGIVHNIAAPTRFKLHITGMADHSGATPMGFRKDALVSASKLVLAVETAAINEKDNGTVGTVGIVEVDPGSINVVPGKVTLWVDVRGVNTESIQRTLKEIRQAVQGTARTDGVEIKEEMLTSDTPVALDEKLATQSEAICTEQKKSFLHMNSGAGHDAMHMPAICPTTMLFIPCKGGISHNPEEFAKTKDICAGIEVLAEILKREAQ</sequence>
<comment type="similarity">
    <text evidence="1">Belongs to the peptidase M20 family.</text>
</comment>
<feature type="binding site" evidence="4">
    <location>
        <position position="214"/>
    </location>
    <ligand>
        <name>allantoate</name>
        <dbReference type="ChEBI" id="CHEBI:17536"/>
    </ligand>
</feature>
<evidence type="ECO:0000313" key="6">
    <source>
        <dbReference type="EMBL" id="SDC75331.1"/>
    </source>
</evidence>
<dbReference type="GO" id="GO:0046872">
    <property type="term" value="F:metal ion binding"/>
    <property type="evidence" value="ECO:0007669"/>
    <property type="project" value="UniProtKB-KW"/>
</dbReference>
<dbReference type="InterPro" id="IPR010158">
    <property type="entry name" value="Amidase_Cbmase"/>
</dbReference>
<evidence type="ECO:0000256" key="4">
    <source>
        <dbReference type="PIRSR" id="PIRSR001235-2"/>
    </source>
</evidence>
<evidence type="ECO:0000313" key="7">
    <source>
        <dbReference type="Proteomes" id="UP000198943"/>
    </source>
</evidence>
<dbReference type="InterPro" id="IPR011650">
    <property type="entry name" value="Peptidase_M20_dimer"/>
</dbReference>